<dbReference type="InterPro" id="IPR006222">
    <property type="entry name" value="GCVT_N"/>
</dbReference>
<dbReference type="SUPFAM" id="SSF103025">
    <property type="entry name" value="Folate-binding domain"/>
    <property type="match status" value="1"/>
</dbReference>
<dbReference type="InterPro" id="IPR027266">
    <property type="entry name" value="TrmE/GcvT-like"/>
</dbReference>
<reference evidence="3" key="1">
    <citation type="submission" date="2018-05" db="EMBL/GenBank/DDBJ databases">
        <authorList>
            <person name="Lanie J.A."/>
            <person name="Ng W.-L."/>
            <person name="Kazmierczak K.M."/>
            <person name="Andrzejewski T.M."/>
            <person name="Davidsen T.M."/>
            <person name="Wayne K.J."/>
            <person name="Tettelin H."/>
            <person name="Glass J.I."/>
            <person name="Rusch D."/>
            <person name="Podicherti R."/>
            <person name="Tsui H.-C.T."/>
            <person name="Winkler M.E."/>
        </authorList>
    </citation>
    <scope>NUCLEOTIDE SEQUENCE</scope>
</reference>
<organism evidence="3">
    <name type="scientific">marine metagenome</name>
    <dbReference type="NCBI Taxonomy" id="408172"/>
    <lineage>
        <taxon>unclassified sequences</taxon>
        <taxon>metagenomes</taxon>
        <taxon>ecological metagenomes</taxon>
    </lineage>
</organism>
<protein>
    <recommendedName>
        <fullName evidence="4">Aminomethyltransferase folate-binding domain-containing protein</fullName>
    </recommendedName>
</protein>
<dbReference type="EMBL" id="UINC01052859">
    <property type="protein sequence ID" value="SVB68683.1"/>
    <property type="molecule type" value="Genomic_DNA"/>
</dbReference>
<evidence type="ECO:0008006" key="4">
    <source>
        <dbReference type="Google" id="ProtNLM"/>
    </source>
</evidence>
<dbReference type="Pfam" id="PF01571">
    <property type="entry name" value="GCV_T"/>
    <property type="match status" value="1"/>
</dbReference>
<feature type="domain" description="Aminomethyltransferase C-terminal" evidence="2">
    <location>
        <begin position="282"/>
        <end position="359"/>
    </location>
</feature>
<dbReference type="Gene3D" id="2.40.30.110">
    <property type="entry name" value="Aminomethyltransferase beta-barrel domains"/>
    <property type="match status" value="1"/>
</dbReference>
<feature type="non-terminal residue" evidence="3">
    <location>
        <position position="1"/>
    </location>
</feature>
<evidence type="ECO:0000313" key="3">
    <source>
        <dbReference type="EMBL" id="SVB68683.1"/>
    </source>
</evidence>
<dbReference type="GO" id="GO:0005739">
    <property type="term" value="C:mitochondrion"/>
    <property type="evidence" value="ECO:0007669"/>
    <property type="project" value="TreeGrafter"/>
</dbReference>
<dbReference type="PANTHER" id="PTHR43757:SF11">
    <property type="entry name" value="SARCOSINE DEHYDROGENASE"/>
    <property type="match status" value="1"/>
</dbReference>
<gene>
    <name evidence="3" type="ORF">METZ01_LOCUS221537</name>
</gene>
<evidence type="ECO:0000259" key="1">
    <source>
        <dbReference type="Pfam" id="PF01571"/>
    </source>
</evidence>
<evidence type="ECO:0000259" key="2">
    <source>
        <dbReference type="Pfam" id="PF08669"/>
    </source>
</evidence>
<dbReference type="SUPFAM" id="SSF101790">
    <property type="entry name" value="Aminomethyltransferase beta-barrel domain"/>
    <property type="match status" value="1"/>
</dbReference>
<dbReference type="AlphaFoldDB" id="A0A382G283"/>
<dbReference type="Gene3D" id="3.30.1360.120">
    <property type="entry name" value="Probable tRNA modification gtpase trme, domain 1"/>
    <property type="match status" value="1"/>
</dbReference>
<dbReference type="InterPro" id="IPR013977">
    <property type="entry name" value="GcvT_C"/>
</dbReference>
<name>A0A382G283_9ZZZZ</name>
<dbReference type="Gene3D" id="3.30.70.1400">
    <property type="entry name" value="Aminomethyltransferase beta-barrel domains"/>
    <property type="match status" value="1"/>
</dbReference>
<feature type="domain" description="GCVT N-terminal" evidence="1">
    <location>
        <begin position="1"/>
        <end position="262"/>
    </location>
</feature>
<accession>A0A382G283</accession>
<dbReference type="InterPro" id="IPR028896">
    <property type="entry name" value="GcvT/YgfZ/DmdA"/>
</dbReference>
<sequence length="367" mass="41218">GWERPNFFISKNESLEEVLTFQKPKWFDCVGEEHKAVRERAALMDQSSFSKFRVSGRGALDMLQRLAVSDLDKPTGKIIYTQFLNSRGGIEADLTISRTGDEEFYLVTGSAFGVHDRSWIERNCPRDGSVVIEDLTEANGVLNLCGPYARDVLQKVTEEDVSNEALPFSSFADIKVAGHSVRALRIGYVGELGWEMHMDQGSILSVYKALAEAGREYDIADVGYRAIDTLRMEKGYLYWSSDITPDYNPYEAGLGFRVNMNKGDFIGRDALVAIKGKGGPARKIACFTLEKYMPVYGSEPIMREGRMLDVTTSANYGYTIGKPIVFSYLPVQEFEHTEFTVEVFGEVVPAIRHDGPLYDPNMERLKI</sequence>
<dbReference type="PIRSF" id="PIRSF006487">
    <property type="entry name" value="GcvT"/>
    <property type="match status" value="1"/>
</dbReference>
<dbReference type="PANTHER" id="PTHR43757">
    <property type="entry name" value="AMINOMETHYLTRANSFERASE"/>
    <property type="match status" value="1"/>
</dbReference>
<dbReference type="Pfam" id="PF08669">
    <property type="entry name" value="GCV_T_C"/>
    <property type="match status" value="1"/>
</dbReference>
<dbReference type="InterPro" id="IPR029043">
    <property type="entry name" value="GcvT/YgfZ_C"/>
</dbReference>
<proteinExistence type="predicted"/>